<evidence type="ECO:0000256" key="1">
    <source>
        <dbReference type="SAM" id="MobiDB-lite"/>
    </source>
</evidence>
<gene>
    <name evidence="4" type="primary">LOC105433662</name>
</gene>
<keyword evidence="2" id="KW-1133">Transmembrane helix</keyword>
<evidence type="ECO:0000313" key="4">
    <source>
        <dbReference type="RefSeq" id="XP_011647375.1"/>
    </source>
</evidence>
<dbReference type="AlphaFoldDB" id="A0A6I9WTH6"/>
<accession>A0A6I9WTH6</accession>
<dbReference type="OrthoDB" id="7616628at2759"/>
<sequence>MARDNETNTLELHVKINRQNLSAISEKCNISTLRIPSDPSWPKIPLRRSNNNTDDIIEPPCVVTLTGTPRKGCSTMQTVTRLHLKSRSSQEYEAITHIPKRLPGCFDPRFRRQISRQKAEKPDESYNRKNDKQTLELDTCIPQESKKLEDKSRETSEYMNDYVLPYHDVDNLLENVTKSAKEMDNCSKEVNEPLFLMVDEKKIHALPISTLNIEADSSSPKQSLQCYSVQIPVIAYHNVPLQLSDNLKQIGKDIKILSAYQNNNVKDREAVGNICTRSTLTNLMHSSKKSGNQRYLFDNVEQCDAKNSDDICHISEKKSISMNCDGRPFGRILAKENTDSNVESSNQDIRNETTSRTDRNGDNDTIDELHQASNVRNGEKFVSLIDQRCDTNSCTANKCNERNKIRDKESRKSNEEEKRINMKEKRGQLRVNVKHKAASMNLSRKAKSFFRKKSRLAITDSDCTLILPGPHGINGKRYEKIRGRSKINQSSNRLDQRNRMISTNSILESNAKSKQSRINSRSLTNLRAKNLVKKPLSVPLETRELLNKSYWEYYWKLKHRIASAKPDNAEERDKCSNEPQDDHLLESQTLQQCSILSCMINTALRNSAVVQDKKSFSYPAVNVMCYSNACENIYETSRLSSAIVKRINRKKMNRTNKRLFRLEIMALLCIAIYVAIIFLPVMYDYFFNDEDENVSYIELTFRYVASSFGEAVDGIINVLTTTFLQSVRSGRKQ</sequence>
<evidence type="ECO:0000256" key="2">
    <source>
        <dbReference type="SAM" id="Phobius"/>
    </source>
</evidence>
<name>A0A6I9WTH6_9HYME</name>
<dbReference type="GeneID" id="105433662"/>
<dbReference type="RefSeq" id="XP_011647375.1">
    <property type="nucleotide sequence ID" value="XM_011649073.2"/>
</dbReference>
<protein>
    <submittedName>
        <fullName evidence="4">Uncharacterized protein LOC105433662</fullName>
    </submittedName>
</protein>
<evidence type="ECO:0000313" key="3">
    <source>
        <dbReference type="Proteomes" id="UP000504615"/>
    </source>
</evidence>
<keyword evidence="2" id="KW-0812">Transmembrane</keyword>
<proteinExistence type="predicted"/>
<reference evidence="4" key="1">
    <citation type="submission" date="2025-08" db="UniProtKB">
        <authorList>
            <consortium name="RefSeq"/>
        </authorList>
    </citation>
    <scope>IDENTIFICATION</scope>
</reference>
<keyword evidence="2" id="KW-0472">Membrane</keyword>
<feature type="compositionally biased region" description="Polar residues" evidence="1">
    <location>
        <begin position="339"/>
        <end position="348"/>
    </location>
</feature>
<feature type="compositionally biased region" description="Basic and acidic residues" evidence="1">
    <location>
        <begin position="349"/>
        <end position="370"/>
    </location>
</feature>
<feature type="transmembrane region" description="Helical" evidence="2">
    <location>
        <begin position="659"/>
        <end position="683"/>
    </location>
</feature>
<dbReference type="Proteomes" id="UP000504615">
    <property type="component" value="Unplaced"/>
</dbReference>
<keyword evidence="3" id="KW-1185">Reference proteome</keyword>
<feature type="region of interest" description="Disordered" evidence="1">
    <location>
        <begin position="335"/>
        <end position="372"/>
    </location>
</feature>
<organism evidence="3 4">
    <name type="scientific">Pogonomyrmex barbatus</name>
    <name type="common">red harvester ant</name>
    <dbReference type="NCBI Taxonomy" id="144034"/>
    <lineage>
        <taxon>Eukaryota</taxon>
        <taxon>Metazoa</taxon>
        <taxon>Ecdysozoa</taxon>
        <taxon>Arthropoda</taxon>
        <taxon>Hexapoda</taxon>
        <taxon>Insecta</taxon>
        <taxon>Pterygota</taxon>
        <taxon>Neoptera</taxon>
        <taxon>Endopterygota</taxon>
        <taxon>Hymenoptera</taxon>
        <taxon>Apocrita</taxon>
        <taxon>Aculeata</taxon>
        <taxon>Formicoidea</taxon>
        <taxon>Formicidae</taxon>
        <taxon>Myrmicinae</taxon>
        <taxon>Pogonomyrmex</taxon>
    </lineage>
</organism>